<evidence type="ECO:0000256" key="1">
    <source>
        <dbReference type="SAM" id="Phobius"/>
    </source>
</evidence>
<keyword evidence="3" id="KW-1185">Reference proteome</keyword>
<keyword evidence="1" id="KW-0812">Transmembrane</keyword>
<keyword evidence="1" id="KW-0472">Membrane</keyword>
<keyword evidence="1" id="KW-1133">Transmembrane helix</keyword>
<feature type="transmembrane region" description="Helical" evidence="1">
    <location>
        <begin position="37"/>
        <end position="58"/>
    </location>
</feature>
<reference evidence="2 3" key="1">
    <citation type="journal article" date="2014" name="Science">
        <title>Plant genetics. Early allopolyploid evolution in the post-Neolithic Brassica napus oilseed genome.</title>
        <authorList>
            <person name="Chalhoub B."/>
            <person name="Denoeud F."/>
            <person name="Liu S."/>
            <person name="Parkin I.A."/>
            <person name="Tang H."/>
            <person name="Wang X."/>
            <person name="Chiquet J."/>
            <person name="Belcram H."/>
            <person name="Tong C."/>
            <person name="Samans B."/>
            <person name="Correa M."/>
            <person name="Da Silva C."/>
            <person name="Just J."/>
            <person name="Falentin C."/>
            <person name="Koh C.S."/>
            <person name="Le Clainche I."/>
            <person name="Bernard M."/>
            <person name="Bento P."/>
            <person name="Noel B."/>
            <person name="Labadie K."/>
            <person name="Alberti A."/>
            <person name="Charles M."/>
            <person name="Arnaud D."/>
            <person name="Guo H."/>
            <person name="Daviaud C."/>
            <person name="Alamery S."/>
            <person name="Jabbari K."/>
            <person name="Zhao M."/>
            <person name="Edger P.P."/>
            <person name="Chelaifa H."/>
            <person name="Tack D."/>
            <person name="Lassalle G."/>
            <person name="Mestiri I."/>
            <person name="Schnel N."/>
            <person name="Le Paslier M.C."/>
            <person name="Fan G."/>
            <person name="Renault V."/>
            <person name="Bayer P.E."/>
            <person name="Golicz A.A."/>
            <person name="Manoli S."/>
            <person name="Lee T.H."/>
            <person name="Thi V.H."/>
            <person name="Chalabi S."/>
            <person name="Hu Q."/>
            <person name="Fan C."/>
            <person name="Tollenaere R."/>
            <person name="Lu Y."/>
            <person name="Battail C."/>
            <person name="Shen J."/>
            <person name="Sidebottom C.H."/>
            <person name="Wang X."/>
            <person name="Canaguier A."/>
            <person name="Chauveau A."/>
            <person name="Berard A."/>
            <person name="Deniot G."/>
            <person name="Guan M."/>
            <person name="Liu Z."/>
            <person name="Sun F."/>
            <person name="Lim Y.P."/>
            <person name="Lyons E."/>
            <person name="Town C.D."/>
            <person name="Bancroft I."/>
            <person name="Wang X."/>
            <person name="Meng J."/>
            <person name="Ma J."/>
            <person name="Pires J.C."/>
            <person name="King G.J."/>
            <person name="Brunel D."/>
            <person name="Delourme R."/>
            <person name="Renard M."/>
            <person name="Aury J.M."/>
            <person name="Adams K.L."/>
            <person name="Batley J."/>
            <person name="Snowdon R.J."/>
            <person name="Tost J."/>
            <person name="Edwards D."/>
            <person name="Zhou Y."/>
            <person name="Hua W."/>
            <person name="Sharpe A.G."/>
            <person name="Paterson A.H."/>
            <person name="Guan C."/>
            <person name="Wincker P."/>
        </authorList>
    </citation>
    <scope>NUCLEOTIDE SEQUENCE [LARGE SCALE GENOMIC DNA]</scope>
    <source>
        <strain evidence="3">cv. Darmor-bzh</strain>
    </source>
</reference>
<name>A0A078F9Y8_BRANA</name>
<accession>A0A078F9Y8</accession>
<gene>
    <name evidence="2" type="primary">BnaC09g43420D</name>
    <name evidence="2" type="ORF">GSBRNA2T00031539001</name>
</gene>
<protein>
    <submittedName>
        <fullName evidence="2">BnaC09g43420D protein</fullName>
    </submittedName>
</protein>
<proteinExistence type="predicted"/>
<evidence type="ECO:0000313" key="2">
    <source>
        <dbReference type="EMBL" id="CDY09819.1"/>
    </source>
</evidence>
<dbReference type="Proteomes" id="UP000028999">
    <property type="component" value="Unassembled WGS sequence"/>
</dbReference>
<dbReference type="PaxDb" id="3708-A0A078F9Y8"/>
<evidence type="ECO:0000313" key="3">
    <source>
        <dbReference type="Proteomes" id="UP000028999"/>
    </source>
</evidence>
<dbReference type="AlphaFoldDB" id="A0A078F9Y8"/>
<sequence length="77" mass="10029">MKERPKWMKISSLDELKNQSWTCYCHDPRCSKEARCFFFYFFYFFYFFLFFYFFYFILNNIFICLFDLKFYKYHLYS</sequence>
<dbReference type="EMBL" id="LK031999">
    <property type="protein sequence ID" value="CDY09819.1"/>
    <property type="molecule type" value="Genomic_DNA"/>
</dbReference>
<dbReference type="Gramene" id="CDY09819">
    <property type="protein sequence ID" value="CDY09819"/>
    <property type="gene ID" value="GSBRNA2T00031539001"/>
</dbReference>
<organism evidence="2 3">
    <name type="scientific">Brassica napus</name>
    <name type="common">Rape</name>
    <dbReference type="NCBI Taxonomy" id="3708"/>
    <lineage>
        <taxon>Eukaryota</taxon>
        <taxon>Viridiplantae</taxon>
        <taxon>Streptophyta</taxon>
        <taxon>Embryophyta</taxon>
        <taxon>Tracheophyta</taxon>
        <taxon>Spermatophyta</taxon>
        <taxon>Magnoliopsida</taxon>
        <taxon>eudicotyledons</taxon>
        <taxon>Gunneridae</taxon>
        <taxon>Pentapetalae</taxon>
        <taxon>rosids</taxon>
        <taxon>malvids</taxon>
        <taxon>Brassicales</taxon>
        <taxon>Brassicaceae</taxon>
        <taxon>Brassiceae</taxon>
        <taxon>Brassica</taxon>
    </lineage>
</organism>